<dbReference type="SUPFAM" id="SSF82784">
    <property type="entry name" value="OsmC-like"/>
    <property type="match status" value="1"/>
</dbReference>
<dbReference type="InterPro" id="IPR015946">
    <property type="entry name" value="KH_dom-like_a/b"/>
</dbReference>
<accession>A0ABV9R9N0</accession>
<comment type="caution">
    <text evidence="1">The sequence shown here is derived from an EMBL/GenBank/DDBJ whole genome shotgun (WGS) entry which is preliminary data.</text>
</comment>
<gene>
    <name evidence="1" type="ORF">ACFPER_09585</name>
</gene>
<dbReference type="EMBL" id="JBHSJC010000001">
    <property type="protein sequence ID" value="MFC4829040.1"/>
    <property type="molecule type" value="Genomic_DNA"/>
</dbReference>
<evidence type="ECO:0000313" key="2">
    <source>
        <dbReference type="Proteomes" id="UP001595960"/>
    </source>
</evidence>
<organism evidence="1 2">
    <name type="scientific">Agromyces aurantiacus</name>
    <dbReference type="NCBI Taxonomy" id="165814"/>
    <lineage>
        <taxon>Bacteria</taxon>
        <taxon>Bacillati</taxon>
        <taxon>Actinomycetota</taxon>
        <taxon>Actinomycetes</taxon>
        <taxon>Micrococcales</taxon>
        <taxon>Microbacteriaceae</taxon>
        <taxon>Agromyces</taxon>
    </lineage>
</organism>
<protein>
    <submittedName>
        <fullName evidence="1">OsmC family protein</fullName>
    </submittedName>
</protein>
<dbReference type="Proteomes" id="UP001595960">
    <property type="component" value="Unassembled WGS sequence"/>
</dbReference>
<dbReference type="InterPro" id="IPR003718">
    <property type="entry name" value="OsmC/Ohr_fam"/>
</dbReference>
<dbReference type="RefSeq" id="WP_204392442.1">
    <property type="nucleotide sequence ID" value="NZ_JAFBBW010000001.1"/>
</dbReference>
<evidence type="ECO:0000313" key="1">
    <source>
        <dbReference type="EMBL" id="MFC4829040.1"/>
    </source>
</evidence>
<keyword evidence="2" id="KW-1185">Reference proteome</keyword>
<proteinExistence type="predicted"/>
<sequence length="151" mass="15702">MRHDYVTRLAWAGSTGAGYRAYDRAHIVSAAPAETSLRLSADARFRGDGGLLNPEQLLVAAASSCQLLAFLAVAAGAGIDIRSYEDDAAGTMDLSDEPARLNRIVLSPVIGVPPGTDAEAVLAAVVTAADQCYIANSLRTEVTVGATVVER</sequence>
<dbReference type="Pfam" id="PF02566">
    <property type="entry name" value="OsmC"/>
    <property type="match status" value="1"/>
</dbReference>
<dbReference type="Gene3D" id="3.30.300.20">
    <property type="match status" value="1"/>
</dbReference>
<dbReference type="PANTHER" id="PTHR42830">
    <property type="entry name" value="OSMOTICALLY INDUCIBLE FAMILY PROTEIN"/>
    <property type="match status" value="1"/>
</dbReference>
<dbReference type="InterPro" id="IPR052707">
    <property type="entry name" value="OsmC_Ohr_Peroxiredoxin"/>
</dbReference>
<dbReference type="InterPro" id="IPR036102">
    <property type="entry name" value="OsmC/Ohrsf"/>
</dbReference>
<reference evidence="2" key="1">
    <citation type="journal article" date="2019" name="Int. J. Syst. Evol. Microbiol.">
        <title>The Global Catalogue of Microorganisms (GCM) 10K type strain sequencing project: providing services to taxonomists for standard genome sequencing and annotation.</title>
        <authorList>
            <consortium name="The Broad Institute Genomics Platform"/>
            <consortium name="The Broad Institute Genome Sequencing Center for Infectious Disease"/>
            <person name="Wu L."/>
            <person name="Ma J."/>
        </authorList>
    </citation>
    <scope>NUCLEOTIDE SEQUENCE [LARGE SCALE GENOMIC DNA]</scope>
    <source>
        <strain evidence="2">CGMCC 1.12192</strain>
    </source>
</reference>
<name>A0ABV9R9N0_9MICO</name>
<dbReference type="PANTHER" id="PTHR42830:SF2">
    <property type="entry name" value="OSMC_OHR FAMILY PROTEIN"/>
    <property type="match status" value="1"/>
</dbReference>